<dbReference type="Proteomes" id="UP000016648">
    <property type="component" value="Unassembled WGS sequence"/>
</dbReference>
<dbReference type="PANTHER" id="PTHR30023:SF0">
    <property type="entry name" value="PENICILLIN-SENSITIVE CARBOXYPEPTIDASE A"/>
    <property type="match status" value="1"/>
</dbReference>
<evidence type="ECO:0000256" key="1">
    <source>
        <dbReference type="ARBA" id="ARBA00006096"/>
    </source>
</evidence>
<name>U2QCJ7_9BACT</name>
<keyword evidence="4" id="KW-0645">Protease</keyword>
<protein>
    <submittedName>
        <fullName evidence="4">D-alanyl-D-alanine carboxypeptidase/D-alanyl-D-alanine-endopeptidase-like protein</fullName>
    </submittedName>
</protein>
<sequence length="427" mass="47436">MKRTNSWPVAAKYLFPLLFLLLTAPVFAQVKEAVADGDDDGEADSTLLVGLAGDTIARPWPQSVQHRLGRLLTSDMFQTSQVGLMVYDLDADSVIFRHNERQLMRPASTMKVVTAITAIDRLGGDYQFKTELCYTGKVEGRTLRGDLYCVGGFDPRFNNDDMNAFVEAIKKMGVDTIHGRIVADKSMKDDKRYGEGWCWDDDNWTLSPLLVGKKDQFVSRFLQALVRADVVMEVTTTDGRKPSDAYCIVTRFHTMDQILMRMLKESDNLYAESMFYQLAASTGNRPASATSARTVIKRLIAKVGLDASRYKIADGSGLSLYNYVSPELEVKLLRYAYRNDNVYHHLLQALPIAGQDGTLRKRMKGVFTNGNVKAKTGTVTGVSSLAGYCTASNGHRLCFAIINQGLMHVGNGRAFQDKVCTVLCEPN</sequence>
<organism evidence="4 5">
    <name type="scientific">Segatella baroniae F0067</name>
    <dbReference type="NCBI Taxonomy" id="1115809"/>
    <lineage>
        <taxon>Bacteria</taxon>
        <taxon>Pseudomonadati</taxon>
        <taxon>Bacteroidota</taxon>
        <taxon>Bacteroidia</taxon>
        <taxon>Bacteroidales</taxon>
        <taxon>Prevotellaceae</taxon>
        <taxon>Segatella</taxon>
    </lineage>
</organism>
<dbReference type="NCBIfam" id="TIGR00666">
    <property type="entry name" value="PBP4"/>
    <property type="match status" value="1"/>
</dbReference>
<dbReference type="PATRIC" id="fig|1115809.3.peg.1664"/>
<dbReference type="GO" id="GO:0000270">
    <property type="term" value="P:peptidoglycan metabolic process"/>
    <property type="evidence" value="ECO:0007669"/>
    <property type="project" value="TreeGrafter"/>
</dbReference>
<evidence type="ECO:0000313" key="4">
    <source>
        <dbReference type="EMBL" id="ERK39023.1"/>
    </source>
</evidence>
<proteinExistence type="inferred from homology"/>
<accession>U2QCJ7</accession>
<evidence type="ECO:0000256" key="2">
    <source>
        <dbReference type="ARBA" id="ARBA00022801"/>
    </source>
</evidence>
<dbReference type="PRINTS" id="PR00922">
    <property type="entry name" value="DADACBPTASE3"/>
</dbReference>
<dbReference type="AlphaFoldDB" id="U2QCJ7"/>
<dbReference type="GO" id="GO:0006508">
    <property type="term" value="P:proteolysis"/>
    <property type="evidence" value="ECO:0007669"/>
    <property type="project" value="InterPro"/>
</dbReference>
<comment type="caution">
    <text evidence="4">The sequence shown here is derived from an EMBL/GenBank/DDBJ whole genome shotgun (WGS) entry which is preliminary data.</text>
</comment>
<dbReference type="GO" id="GO:0004185">
    <property type="term" value="F:serine-type carboxypeptidase activity"/>
    <property type="evidence" value="ECO:0007669"/>
    <property type="project" value="InterPro"/>
</dbReference>
<keyword evidence="2" id="KW-0378">Hydrolase</keyword>
<dbReference type="EMBL" id="AWEY01000032">
    <property type="protein sequence ID" value="ERK39023.1"/>
    <property type="molecule type" value="Genomic_DNA"/>
</dbReference>
<gene>
    <name evidence="4" type="ORF">HMPREF9135_0663</name>
</gene>
<comment type="similarity">
    <text evidence="1">Belongs to the peptidase S13 family.</text>
</comment>
<dbReference type="Gene3D" id="3.40.710.10">
    <property type="entry name" value="DD-peptidase/beta-lactamase superfamily"/>
    <property type="match status" value="1"/>
</dbReference>
<feature type="signal peptide" evidence="3">
    <location>
        <begin position="1"/>
        <end position="28"/>
    </location>
</feature>
<evidence type="ECO:0000256" key="3">
    <source>
        <dbReference type="SAM" id="SignalP"/>
    </source>
</evidence>
<dbReference type="Gene3D" id="3.50.80.20">
    <property type="entry name" value="D-Ala-D-Ala carboxypeptidase C, peptidase S13"/>
    <property type="match status" value="1"/>
</dbReference>
<reference evidence="4 5" key="1">
    <citation type="submission" date="2013-08" db="EMBL/GenBank/DDBJ databases">
        <authorList>
            <person name="Durkin A.S."/>
            <person name="Haft D.R."/>
            <person name="McCorrison J."/>
            <person name="Torralba M."/>
            <person name="Gillis M."/>
            <person name="Haft D.H."/>
            <person name="Methe B."/>
            <person name="Sutton G."/>
            <person name="Nelson K.E."/>
        </authorList>
    </citation>
    <scope>NUCLEOTIDE SEQUENCE [LARGE SCALE GENOMIC DNA]</scope>
    <source>
        <strain evidence="4 5">F0067</strain>
    </source>
</reference>
<dbReference type="InterPro" id="IPR012338">
    <property type="entry name" value="Beta-lactam/transpept-like"/>
</dbReference>
<feature type="chain" id="PRO_5004633342" evidence="3">
    <location>
        <begin position="29"/>
        <end position="427"/>
    </location>
</feature>
<dbReference type="InterPro" id="IPR000667">
    <property type="entry name" value="Peptidase_S13"/>
</dbReference>
<dbReference type="Pfam" id="PF02113">
    <property type="entry name" value="Peptidase_S13"/>
    <property type="match status" value="2"/>
</dbReference>
<dbReference type="SUPFAM" id="SSF56601">
    <property type="entry name" value="beta-lactamase/transpeptidase-like"/>
    <property type="match status" value="1"/>
</dbReference>
<keyword evidence="4" id="KW-0121">Carboxypeptidase</keyword>
<evidence type="ECO:0000313" key="5">
    <source>
        <dbReference type="Proteomes" id="UP000016648"/>
    </source>
</evidence>
<keyword evidence="5" id="KW-1185">Reference proteome</keyword>
<keyword evidence="3" id="KW-0732">Signal</keyword>
<dbReference type="PANTHER" id="PTHR30023">
    <property type="entry name" value="D-ALANYL-D-ALANINE CARBOXYPEPTIDASE"/>
    <property type="match status" value="1"/>
</dbReference>